<dbReference type="PATRIC" id="fig|1365250.3.peg.3678"/>
<gene>
    <name evidence="1" type="ORF">N475_19865</name>
</gene>
<organism evidence="1 2">
    <name type="scientific">Pseudoalteromonas luteoviolacea DSM 6061</name>
    <dbReference type="NCBI Taxonomy" id="1365250"/>
    <lineage>
        <taxon>Bacteria</taxon>
        <taxon>Pseudomonadati</taxon>
        <taxon>Pseudomonadota</taxon>
        <taxon>Gammaproteobacteria</taxon>
        <taxon>Alteromonadales</taxon>
        <taxon>Pseudoalteromonadaceae</taxon>
        <taxon>Pseudoalteromonas</taxon>
    </lineage>
</organism>
<accession>A0A166VRX5</accession>
<evidence type="ECO:0000313" key="2">
    <source>
        <dbReference type="Proteomes" id="UP000076643"/>
    </source>
</evidence>
<sequence>MKKYTLNDLKPVPTAVELIKAHPEKYLANTESPANEIASHLMSDALALSAKRVLVQNVNDWILVSADKDWVRDNIDNISELSNVFCRLLAIPDKCVNSFRGEVLAYTFSSNCFVFDHGKIELIKGSAPTEDVTKHLPQDLPFSVCFSIDM</sequence>
<evidence type="ECO:0000313" key="1">
    <source>
        <dbReference type="EMBL" id="KZN33632.1"/>
    </source>
</evidence>
<dbReference type="Proteomes" id="UP000076643">
    <property type="component" value="Unassembled WGS sequence"/>
</dbReference>
<reference evidence="1 2" key="1">
    <citation type="submission" date="2013-07" db="EMBL/GenBank/DDBJ databases">
        <title>Comparative Genomic and Metabolomic Analysis of Twelve Strains of Pseudoalteromonas luteoviolacea.</title>
        <authorList>
            <person name="Vynne N.G."/>
            <person name="Mansson M."/>
            <person name="Gram L."/>
        </authorList>
    </citation>
    <scope>NUCLEOTIDE SEQUENCE [LARGE SCALE GENOMIC DNA]</scope>
    <source>
        <strain evidence="1 2">DSM 6061</strain>
    </source>
</reference>
<comment type="caution">
    <text evidence="1">The sequence shown here is derived from an EMBL/GenBank/DDBJ whole genome shotgun (WGS) entry which is preliminary data.</text>
</comment>
<dbReference type="EMBL" id="AUYB01000122">
    <property type="protein sequence ID" value="KZN33632.1"/>
    <property type="molecule type" value="Genomic_DNA"/>
</dbReference>
<dbReference type="AlphaFoldDB" id="A0A166VRX5"/>
<dbReference type="RefSeq" id="WP_063365691.1">
    <property type="nucleotide sequence ID" value="NZ_AQHB01000049.1"/>
</dbReference>
<keyword evidence="2" id="KW-1185">Reference proteome</keyword>
<protein>
    <submittedName>
        <fullName evidence="1">Uncharacterized protein</fullName>
    </submittedName>
</protein>
<proteinExistence type="predicted"/>
<name>A0A166VRX5_9GAMM</name>